<comment type="caution">
    <text evidence="1">The sequence shown here is derived from an EMBL/GenBank/DDBJ whole genome shotgun (WGS) entry which is preliminary data.</text>
</comment>
<reference evidence="1 3" key="1">
    <citation type="submission" date="2015-01" db="EMBL/GenBank/DDBJ databases">
        <title>Evolution of Trichinella species and genotypes.</title>
        <authorList>
            <person name="Korhonen P.K."/>
            <person name="Edoardo P."/>
            <person name="Giuseppe L.R."/>
            <person name="Gasser R.B."/>
        </authorList>
    </citation>
    <scope>NUCLEOTIDE SEQUENCE [LARGE SCALE GENOMIC DNA]</scope>
    <source>
        <strain evidence="1">ISS1980</strain>
    </source>
</reference>
<dbReference type="AlphaFoldDB" id="A0A0V1M1U9"/>
<keyword evidence="3" id="KW-1185">Reference proteome</keyword>
<evidence type="ECO:0000313" key="3">
    <source>
        <dbReference type="Proteomes" id="UP000054843"/>
    </source>
</evidence>
<protein>
    <submittedName>
        <fullName evidence="1">Uncharacterized protein</fullName>
    </submittedName>
</protein>
<gene>
    <name evidence="2" type="ORF">T10_11005</name>
    <name evidence="1" type="ORF">T10_13493</name>
</gene>
<dbReference type="EMBL" id="JYDO01000294">
    <property type="protein sequence ID" value="KRZ65805.1"/>
    <property type="molecule type" value="Genomic_DNA"/>
</dbReference>
<accession>A0A0V1M1U9</accession>
<name>A0A0V1M1U9_9BILA</name>
<evidence type="ECO:0000313" key="1">
    <source>
        <dbReference type="EMBL" id="KRZ65805.1"/>
    </source>
</evidence>
<organism evidence="1 3">
    <name type="scientific">Trichinella papuae</name>
    <dbReference type="NCBI Taxonomy" id="268474"/>
    <lineage>
        <taxon>Eukaryota</taxon>
        <taxon>Metazoa</taxon>
        <taxon>Ecdysozoa</taxon>
        <taxon>Nematoda</taxon>
        <taxon>Enoplea</taxon>
        <taxon>Dorylaimia</taxon>
        <taxon>Trichinellida</taxon>
        <taxon>Trichinellidae</taxon>
        <taxon>Trichinella</taxon>
    </lineage>
</organism>
<proteinExistence type="predicted"/>
<sequence length="68" mass="7526">MTSDENENLYNHPLPDVFSCTSLGTTSMNCTGSDLTLLSKPLQQCFINVGFLTQAKPFRTCDAIFMCI</sequence>
<dbReference type="Proteomes" id="UP000054843">
    <property type="component" value="Unassembled WGS sequence"/>
</dbReference>
<evidence type="ECO:0000313" key="2">
    <source>
        <dbReference type="EMBL" id="KRZ73399.1"/>
    </source>
</evidence>
<dbReference type="EMBL" id="JYDO01000064">
    <property type="protein sequence ID" value="KRZ73399.1"/>
    <property type="molecule type" value="Genomic_DNA"/>
</dbReference>